<evidence type="ECO:0000256" key="1">
    <source>
        <dbReference type="SAM" id="Phobius"/>
    </source>
</evidence>
<protein>
    <submittedName>
        <fullName evidence="2">Uncharacterized protein</fullName>
    </submittedName>
</protein>
<feature type="transmembrane region" description="Helical" evidence="1">
    <location>
        <begin position="80"/>
        <end position="105"/>
    </location>
</feature>
<keyword evidence="1" id="KW-0812">Transmembrane</keyword>
<feature type="transmembrane region" description="Helical" evidence="1">
    <location>
        <begin position="21"/>
        <end position="38"/>
    </location>
</feature>
<dbReference type="AlphaFoldDB" id="X1LNN6"/>
<keyword evidence="1" id="KW-0472">Membrane</keyword>
<comment type="caution">
    <text evidence="2">The sequence shown here is derived from an EMBL/GenBank/DDBJ whole genome shotgun (WGS) entry which is preliminary data.</text>
</comment>
<sequence length="107" mass="11845">MAEKDKELNAEYERWKDYAKVLLLASTVMLGLTGISIAGSTTQYLGFLIGLSAFAGVVTIVSTVSWHAREYKIQIKQKPAFLLVASWSFGLQTSFFMIAIIASLFKC</sequence>
<name>X1LNN6_9ZZZZ</name>
<feature type="transmembrane region" description="Helical" evidence="1">
    <location>
        <begin position="44"/>
        <end position="68"/>
    </location>
</feature>
<keyword evidence="1" id="KW-1133">Transmembrane helix</keyword>
<evidence type="ECO:0000313" key="2">
    <source>
        <dbReference type="EMBL" id="GAI20718.1"/>
    </source>
</evidence>
<dbReference type="EMBL" id="BARV01022494">
    <property type="protein sequence ID" value="GAI20718.1"/>
    <property type="molecule type" value="Genomic_DNA"/>
</dbReference>
<reference evidence="2" key="1">
    <citation type="journal article" date="2014" name="Front. Microbiol.">
        <title>High frequency of phylogenetically diverse reductive dehalogenase-homologous genes in deep subseafloor sedimentary metagenomes.</title>
        <authorList>
            <person name="Kawai M."/>
            <person name="Futagami T."/>
            <person name="Toyoda A."/>
            <person name="Takaki Y."/>
            <person name="Nishi S."/>
            <person name="Hori S."/>
            <person name="Arai W."/>
            <person name="Tsubouchi T."/>
            <person name="Morono Y."/>
            <person name="Uchiyama I."/>
            <person name="Ito T."/>
            <person name="Fujiyama A."/>
            <person name="Inagaki F."/>
            <person name="Takami H."/>
        </authorList>
    </citation>
    <scope>NUCLEOTIDE SEQUENCE</scope>
    <source>
        <strain evidence="2">Expedition CK06-06</strain>
    </source>
</reference>
<gene>
    <name evidence="2" type="ORF">S06H3_37077</name>
</gene>
<organism evidence="2">
    <name type="scientific">marine sediment metagenome</name>
    <dbReference type="NCBI Taxonomy" id="412755"/>
    <lineage>
        <taxon>unclassified sequences</taxon>
        <taxon>metagenomes</taxon>
        <taxon>ecological metagenomes</taxon>
    </lineage>
</organism>
<proteinExistence type="predicted"/>
<accession>X1LNN6</accession>